<dbReference type="RefSeq" id="WP_069670184.1">
    <property type="nucleotide sequence ID" value="NZ_MCBT01000007.1"/>
</dbReference>
<reference evidence="2 3" key="1">
    <citation type="submission" date="2016-07" db="EMBL/GenBank/DDBJ databases">
        <title>Whole-genome of two Shewanella species isolated from a digestive organ of sea cucumber Apostichopus japonicus Selenka 1867.</title>
        <authorList>
            <person name="Hong H.-H."/>
            <person name="Choi H."/>
            <person name="Cheon S."/>
            <person name="Oh J.-S."/>
            <person name="Lee H.-G."/>
            <person name="Park C."/>
        </authorList>
    </citation>
    <scope>NUCLEOTIDE SEQUENCE [LARGE SCALE GENOMIC DNA]</scope>
    <source>
        <strain evidence="2 3">CSB03KR</strain>
    </source>
</reference>
<keyword evidence="1" id="KW-0812">Transmembrane</keyword>
<proteinExistence type="predicted"/>
<feature type="transmembrane region" description="Helical" evidence="1">
    <location>
        <begin position="35"/>
        <end position="55"/>
    </location>
</feature>
<protein>
    <submittedName>
        <fullName evidence="2">Uncharacterized protein</fullName>
    </submittedName>
</protein>
<feature type="transmembrane region" description="Helical" evidence="1">
    <location>
        <begin position="5"/>
        <end position="23"/>
    </location>
</feature>
<dbReference type="EMBL" id="MCBT01000007">
    <property type="protein sequence ID" value="OEG75478.1"/>
    <property type="molecule type" value="Genomic_DNA"/>
</dbReference>
<evidence type="ECO:0000313" key="3">
    <source>
        <dbReference type="Proteomes" id="UP000095230"/>
    </source>
</evidence>
<dbReference type="AlphaFoldDB" id="A0A1E5IZC9"/>
<organism evidence="2 3">
    <name type="scientific">Shewanella colwelliana</name>
    <name type="common">Alteromonas colwelliana</name>
    <dbReference type="NCBI Taxonomy" id="23"/>
    <lineage>
        <taxon>Bacteria</taxon>
        <taxon>Pseudomonadati</taxon>
        <taxon>Pseudomonadota</taxon>
        <taxon>Gammaproteobacteria</taxon>
        <taxon>Alteromonadales</taxon>
        <taxon>Shewanellaceae</taxon>
        <taxon>Shewanella</taxon>
    </lineage>
</organism>
<comment type="caution">
    <text evidence="2">The sequence shown here is derived from an EMBL/GenBank/DDBJ whole genome shotgun (WGS) entry which is preliminary data.</text>
</comment>
<accession>A0A1E5IZC9</accession>
<evidence type="ECO:0000256" key="1">
    <source>
        <dbReference type="SAM" id="Phobius"/>
    </source>
</evidence>
<dbReference type="STRING" id="23.BEL05_08585"/>
<keyword evidence="1" id="KW-1133">Transmembrane helix</keyword>
<dbReference type="Proteomes" id="UP000095230">
    <property type="component" value="Unassembled WGS sequence"/>
</dbReference>
<keyword evidence="1" id="KW-0472">Membrane</keyword>
<name>A0A1E5IZC9_SHECO</name>
<evidence type="ECO:0000313" key="2">
    <source>
        <dbReference type="EMBL" id="OEG75478.1"/>
    </source>
</evidence>
<gene>
    <name evidence="2" type="ORF">BEL05_08585</name>
</gene>
<sequence length="172" mass="19856">MIGIIFFACLIFLVIFIFWFAKWCTYYIKPGMTKFWSYIAVVFTCYMALIGDEIIGGIQFGYLCYNRPSIEVLVDELEGRKVRLHSERNLLSNTLLEISKGTSKAVDVDTNEVVIQSMTYRVDGGWLSHWIDFNGHANPFFFDNSCGPGKKFRALMKTHNIKDVDYTKHHGQ</sequence>